<keyword evidence="2" id="KW-1133">Transmembrane helix</keyword>
<evidence type="ECO:0000313" key="4">
    <source>
        <dbReference type="Proteomes" id="UP000281738"/>
    </source>
</evidence>
<feature type="transmembrane region" description="Helical" evidence="2">
    <location>
        <begin position="6"/>
        <end position="29"/>
    </location>
</feature>
<dbReference type="RefSeq" id="WP_123389243.1">
    <property type="nucleotide sequence ID" value="NZ_RKHO01000001.1"/>
</dbReference>
<feature type="region of interest" description="Disordered" evidence="1">
    <location>
        <begin position="40"/>
        <end position="60"/>
    </location>
</feature>
<accession>A0A3N2CRN1</accession>
<protein>
    <submittedName>
        <fullName evidence="3">Uncharacterized protein</fullName>
    </submittedName>
</protein>
<evidence type="ECO:0000256" key="1">
    <source>
        <dbReference type="SAM" id="MobiDB-lite"/>
    </source>
</evidence>
<name>A0A3N2CRN1_9ACTN</name>
<gene>
    <name evidence="3" type="ORF">EDD33_0851</name>
</gene>
<evidence type="ECO:0000313" key="3">
    <source>
        <dbReference type="EMBL" id="ROR90018.1"/>
    </source>
</evidence>
<feature type="compositionally biased region" description="Low complexity" evidence="1">
    <location>
        <begin position="48"/>
        <end position="60"/>
    </location>
</feature>
<dbReference type="EMBL" id="RKHO01000001">
    <property type="protein sequence ID" value="ROR90018.1"/>
    <property type="molecule type" value="Genomic_DNA"/>
</dbReference>
<organism evidence="3 4">
    <name type="scientific">Nocardioides aurantiacus</name>
    <dbReference type="NCBI Taxonomy" id="86796"/>
    <lineage>
        <taxon>Bacteria</taxon>
        <taxon>Bacillati</taxon>
        <taxon>Actinomycetota</taxon>
        <taxon>Actinomycetes</taxon>
        <taxon>Propionibacteriales</taxon>
        <taxon>Nocardioidaceae</taxon>
        <taxon>Nocardioides</taxon>
    </lineage>
</organism>
<evidence type="ECO:0000256" key="2">
    <source>
        <dbReference type="SAM" id="Phobius"/>
    </source>
</evidence>
<dbReference type="Proteomes" id="UP000281738">
    <property type="component" value="Unassembled WGS sequence"/>
</dbReference>
<proteinExistence type="predicted"/>
<keyword evidence="4" id="KW-1185">Reference proteome</keyword>
<keyword evidence="2" id="KW-0812">Transmembrane</keyword>
<comment type="caution">
    <text evidence="3">The sequence shown here is derived from an EMBL/GenBank/DDBJ whole genome shotgun (WGS) entry which is preliminary data.</text>
</comment>
<keyword evidence="2" id="KW-0472">Membrane</keyword>
<sequence length="60" mass="6134">MGEVAPLSVLLVGLFGMVIIAVAVVRIALLERKVLVSRPTPLSPVTTDADPWALPGAAAA</sequence>
<reference evidence="3 4" key="1">
    <citation type="submission" date="2018-11" db="EMBL/GenBank/DDBJ databases">
        <title>Sequencing the genomes of 1000 actinobacteria strains.</title>
        <authorList>
            <person name="Klenk H.-P."/>
        </authorList>
    </citation>
    <scope>NUCLEOTIDE SEQUENCE [LARGE SCALE GENOMIC DNA]</scope>
    <source>
        <strain evidence="3 4">DSM 12652</strain>
    </source>
</reference>
<dbReference type="AlphaFoldDB" id="A0A3N2CRN1"/>